<evidence type="ECO:0000313" key="4">
    <source>
        <dbReference type="Proteomes" id="UP000323917"/>
    </source>
</evidence>
<feature type="signal peptide" evidence="1">
    <location>
        <begin position="1"/>
        <end position="23"/>
    </location>
</feature>
<name>A0A5B9Q581_9BACT</name>
<keyword evidence="4" id="KW-1185">Reference proteome</keyword>
<evidence type="ECO:0000256" key="1">
    <source>
        <dbReference type="SAM" id="SignalP"/>
    </source>
</evidence>
<accession>A0A5B9Q581</accession>
<dbReference type="Proteomes" id="UP000323917">
    <property type="component" value="Chromosome"/>
</dbReference>
<reference evidence="3 4" key="1">
    <citation type="submission" date="2019-08" db="EMBL/GenBank/DDBJ databases">
        <title>Deep-cultivation of Planctomycetes and their phenomic and genomic characterization uncovers novel biology.</title>
        <authorList>
            <person name="Wiegand S."/>
            <person name="Jogler M."/>
            <person name="Boedeker C."/>
            <person name="Pinto D."/>
            <person name="Vollmers J."/>
            <person name="Rivas-Marin E."/>
            <person name="Kohn T."/>
            <person name="Peeters S.H."/>
            <person name="Heuer A."/>
            <person name="Rast P."/>
            <person name="Oberbeckmann S."/>
            <person name="Bunk B."/>
            <person name="Jeske O."/>
            <person name="Meyerdierks A."/>
            <person name="Storesund J.E."/>
            <person name="Kallscheuer N."/>
            <person name="Luecker S."/>
            <person name="Lage O.M."/>
            <person name="Pohl T."/>
            <person name="Merkel B.J."/>
            <person name="Hornburger P."/>
            <person name="Mueller R.-W."/>
            <person name="Bruemmer F."/>
            <person name="Labrenz M."/>
            <person name="Spormann A.M."/>
            <person name="Op den Camp H."/>
            <person name="Overmann J."/>
            <person name="Amann R."/>
            <person name="Jetten M.S.M."/>
            <person name="Mascher T."/>
            <person name="Medema M.H."/>
            <person name="Devos D.P."/>
            <person name="Kaster A.-K."/>
            <person name="Ovreas L."/>
            <person name="Rohde M."/>
            <person name="Galperin M.Y."/>
            <person name="Jogler C."/>
        </authorList>
    </citation>
    <scope>NUCLEOTIDE SEQUENCE [LARGE SCALE GENOMIC DNA]</scope>
    <source>
        <strain evidence="3 4">Pr1d</strain>
    </source>
</reference>
<sequence precursor="true">MRSTIYMLAIVMGFVSLSSQSSAEMIYGIAELGSQNLVRYDSTSPGSIISSIAISGLQANESIKGIDFRPATNQLYALGSSSRLYQVNTNTGQVFAVGTPFTPTLNGTSFGFDFNPAIDRIRVVAETNTNTVLNPNDGTGTGVTNLFYGAGDPNFGVDPNVVDSAYTNSFSGPPNPQTPARTTQLYGIDTGLDILVTQANSAGTLGTVGGLGLDVVSVGGFDISPIGNQIAYAALLPANATNSRLYTINLGTGLATQVGEIDGGLFISSLAVAPDRIVQPDIPEPTSMVLVLTGLVGVISLRQRRA</sequence>
<feature type="chain" id="PRO_5023126125" description="DUF4394 domain-containing protein" evidence="1">
    <location>
        <begin position="24"/>
        <end position="306"/>
    </location>
</feature>
<dbReference type="InterPro" id="IPR025507">
    <property type="entry name" value="DUF4394"/>
</dbReference>
<proteinExistence type="predicted"/>
<feature type="domain" description="DUF4394" evidence="2">
    <location>
        <begin position="36"/>
        <end position="271"/>
    </location>
</feature>
<dbReference type="KEGG" id="bgok:Pr1d_00890"/>
<dbReference type="NCBIfam" id="TIGR02595">
    <property type="entry name" value="PEP_CTERM"/>
    <property type="match status" value="1"/>
</dbReference>
<dbReference type="Pfam" id="PF14339">
    <property type="entry name" value="DUF4394"/>
    <property type="match status" value="1"/>
</dbReference>
<keyword evidence="1" id="KW-0732">Signal</keyword>
<dbReference type="RefSeq" id="WP_168204980.1">
    <property type="nucleotide sequence ID" value="NZ_CP042913.1"/>
</dbReference>
<protein>
    <recommendedName>
        <fullName evidence="2">DUF4394 domain-containing protein</fullName>
    </recommendedName>
</protein>
<dbReference type="EMBL" id="CP042913">
    <property type="protein sequence ID" value="QEG32829.1"/>
    <property type="molecule type" value="Genomic_DNA"/>
</dbReference>
<evidence type="ECO:0000313" key="3">
    <source>
        <dbReference type="EMBL" id="QEG32829.1"/>
    </source>
</evidence>
<dbReference type="InterPro" id="IPR013424">
    <property type="entry name" value="Ice-binding_C"/>
</dbReference>
<dbReference type="AlphaFoldDB" id="A0A5B9Q581"/>
<evidence type="ECO:0000259" key="2">
    <source>
        <dbReference type="Pfam" id="PF14339"/>
    </source>
</evidence>
<dbReference type="SUPFAM" id="SSF75011">
    <property type="entry name" value="3-carboxy-cis,cis-mucoante lactonizing enzyme"/>
    <property type="match status" value="1"/>
</dbReference>
<gene>
    <name evidence="3" type="ORF">Pr1d_00890</name>
</gene>
<organism evidence="3 4">
    <name type="scientific">Bythopirellula goksoeyrii</name>
    <dbReference type="NCBI Taxonomy" id="1400387"/>
    <lineage>
        <taxon>Bacteria</taxon>
        <taxon>Pseudomonadati</taxon>
        <taxon>Planctomycetota</taxon>
        <taxon>Planctomycetia</taxon>
        <taxon>Pirellulales</taxon>
        <taxon>Lacipirellulaceae</taxon>
        <taxon>Bythopirellula</taxon>
    </lineage>
</organism>